<dbReference type="Pfam" id="PF13606">
    <property type="entry name" value="Ank_3"/>
    <property type="match status" value="1"/>
</dbReference>
<feature type="non-terminal residue" evidence="4">
    <location>
        <position position="1"/>
    </location>
</feature>
<dbReference type="PROSITE" id="PS50088">
    <property type="entry name" value="ANK_REPEAT"/>
    <property type="match status" value="2"/>
</dbReference>
<dbReference type="Gene3D" id="1.25.40.20">
    <property type="entry name" value="Ankyrin repeat-containing domain"/>
    <property type="match status" value="3"/>
</dbReference>
<dbReference type="PANTHER" id="PTHR24198">
    <property type="entry name" value="ANKYRIN REPEAT AND PROTEIN KINASE DOMAIN-CONTAINING PROTEIN"/>
    <property type="match status" value="1"/>
</dbReference>
<dbReference type="PROSITE" id="PS50297">
    <property type="entry name" value="ANK_REP_REGION"/>
    <property type="match status" value="2"/>
</dbReference>
<feature type="repeat" description="ANK" evidence="3">
    <location>
        <begin position="152"/>
        <end position="173"/>
    </location>
</feature>
<dbReference type="InterPro" id="IPR002110">
    <property type="entry name" value="Ankyrin_rpt"/>
</dbReference>
<evidence type="ECO:0000313" key="4">
    <source>
        <dbReference type="EMBL" id="ORX82173.1"/>
    </source>
</evidence>
<evidence type="ECO:0000256" key="2">
    <source>
        <dbReference type="ARBA" id="ARBA00023043"/>
    </source>
</evidence>
<dbReference type="SUPFAM" id="SSF48403">
    <property type="entry name" value="Ankyrin repeat"/>
    <property type="match status" value="1"/>
</dbReference>
<reference evidence="4 5" key="1">
    <citation type="submission" date="2016-08" db="EMBL/GenBank/DDBJ databases">
        <title>A Parts List for Fungal Cellulosomes Revealed by Comparative Genomics.</title>
        <authorList>
            <consortium name="DOE Joint Genome Institute"/>
            <person name="Haitjema C.H."/>
            <person name="Gilmore S.P."/>
            <person name="Henske J.K."/>
            <person name="Solomon K.V."/>
            <person name="De Groot R."/>
            <person name="Kuo A."/>
            <person name="Mondo S.J."/>
            <person name="Salamov A.A."/>
            <person name="Labutti K."/>
            <person name="Zhao Z."/>
            <person name="Chiniquy J."/>
            <person name="Barry K."/>
            <person name="Brewer H.M."/>
            <person name="Purvine S.O."/>
            <person name="Wright A.T."/>
            <person name="Boxma B."/>
            <person name="Van Alen T."/>
            <person name="Hackstein J.H."/>
            <person name="Baker S.E."/>
            <person name="Grigoriev I.V."/>
            <person name="O'Malley M.A."/>
        </authorList>
    </citation>
    <scope>NUCLEOTIDE SEQUENCE [LARGE SCALE GENOMIC DNA]</scope>
    <source>
        <strain evidence="4 5">S4</strain>
    </source>
</reference>
<gene>
    <name evidence="4" type="ORF">BCR32DRAFT_186490</name>
</gene>
<keyword evidence="1" id="KW-0677">Repeat</keyword>
<name>A0A1Y1X8U6_9FUNG</name>
<dbReference type="EMBL" id="MCFG01000101">
    <property type="protein sequence ID" value="ORX82173.1"/>
    <property type="molecule type" value="Genomic_DNA"/>
</dbReference>
<dbReference type="AlphaFoldDB" id="A0A1Y1X8U6"/>
<feature type="repeat" description="ANK" evidence="3">
    <location>
        <begin position="119"/>
        <end position="151"/>
    </location>
</feature>
<sequence length="173" mass="19617">VVQFLLQEGAEVNTINQNRLTALEIACYSDAYQIVKLLFKQDIDMYQNPNLEYGLLHIAAVNNSLRMIKLLLNVGRIDINGRSPRDSTILHYIARKNYYSLGNALLKLKTIEINSENSNGDTPLHIACEYGHTHMVQLLIHYGANIEFKNHQGYTPLHIASETGQIDIVRILV</sequence>
<dbReference type="Pfam" id="PF12796">
    <property type="entry name" value="Ank_2"/>
    <property type="match status" value="1"/>
</dbReference>
<organism evidence="4 5">
    <name type="scientific">Anaeromyces robustus</name>
    <dbReference type="NCBI Taxonomy" id="1754192"/>
    <lineage>
        <taxon>Eukaryota</taxon>
        <taxon>Fungi</taxon>
        <taxon>Fungi incertae sedis</taxon>
        <taxon>Chytridiomycota</taxon>
        <taxon>Chytridiomycota incertae sedis</taxon>
        <taxon>Neocallimastigomycetes</taxon>
        <taxon>Neocallimastigales</taxon>
        <taxon>Neocallimastigaceae</taxon>
        <taxon>Anaeromyces</taxon>
    </lineage>
</organism>
<evidence type="ECO:0000313" key="5">
    <source>
        <dbReference type="Proteomes" id="UP000193944"/>
    </source>
</evidence>
<accession>A0A1Y1X8U6</accession>
<proteinExistence type="predicted"/>
<protein>
    <submittedName>
        <fullName evidence="4">Ankyrin</fullName>
    </submittedName>
</protein>
<reference evidence="4 5" key="2">
    <citation type="submission" date="2016-08" db="EMBL/GenBank/DDBJ databases">
        <title>Pervasive Adenine N6-methylation of Active Genes in Fungi.</title>
        <authorList>
            <consortium name="DOE Joint Genome Institute"/>
            <person name="Mondo S.J."/>
            <person name="Dannebaum R.O."/>
            <person name="Kuo R.C."/>
            <person name="Labutti K."/>
            <person name="Haridas S."/>
            <person name="Kuo A."/>
            <person name="Salamov A."/>
            <person name="Ahrendt S.R."/>
            <person name="Lipzen A."/>
            <person name="Sullivan W."/>
            <person name="Andreopoulos W.B."/>
            <person name="Clum A."/>
            <person name="Lindquist E."/>
            <person name="Daum C."/>
            <person name="Ramamoorthy G.K."/>
            <person name="Gryganskyi A."/>
            <person name="Culley D."/>
            <person name="Magnuson J.K."/>
            <person name="James T.Y."/>
            <person name="O'Malley M.A."/>
            <person name="Stajich J.E."/>
            <person name="Spatafora J.W."/>
            <person name="Visel A."/>
            <person name="Grigoriev I.V."/>
        </authorList>
    </citation>
    <scope>NUCLEOTIDE SEQUENCE [LARGE SCALE GENOMIC DNA]</scope>
    <source>
        <strain evidence="4 5">S4</strain>
    </source>
</reference>
<dbReference type="PANTHER" id="PTHR24198:SF165">
    <property type="entry name" value="ANKYRIN REPEAT-CONTAINING PROTEIN-RELATED"/>
    <property type="match status" value="1"/>
</dbReference>
<evidence type="ECO:0000256" key="3">
    <source>
        <dbReference type="PROSITE-ProRule" id="PRU00023"/>
    </source>
</evidence>
<dbReference type="Proteomes" id="UP000193944">
    <property type="component" value="Unassembled WGS sequence"/>
</dbReference>
<comment type="caution">
    <text evidence="4">The sequence shown here is derived from an EMBL/GenBank/DDBJ whole genome shotgun (WGS) entry which is preliminary data.</text>
</comment>
<dbReference type="InterPro" id="IPR036770">
    <property type="entry name" value="Ankyrin_rpt-contain_sf"/>
</dbReference>
<keyword evidence="5" id="KW-1185">Reference proteome</keyword>
<dbReference type="SMART" id="SM00248">
    <property type="entry name" value="ANK"/>
    <property type="match status" value="5"/>
</dbReference>
<dbReference type="OrthoDB" id="194358at2759"/>
<keyword evidence="2 3" id="KW-0040">ANK repeat</keyword>
<evidence type="ECO:0000256" key="1">
    <source>
        <dbReference type="ARBA" id="ARBA00022737"/>
    </source>
</evidence>
<feature type="non-terminal residue" evidence="4">
    <location>
        <position position="173"/>
    </location>
</feature>
<dbReference type="STRING" id="1754192.A0A1Y1X8U6"/>